<feature type="compositionally biased region" description="Basic and acidic residues" evidence="3">
    <location>
        <begin position="212"/>
        <end position="222"/>
    </location>
</feature>
<evidence type="ECO:0000256" key="2">
    <source>
        <dbReference type="ARBA" id="ARBA00022884"/>
    </source>
</evidence>
<dbReference type="InterPro" id="IPR038294">
    <property type="entry name" value="SLBP_RNA_bind_sf"/>
</dbReference>
<evidence type="ECO:0000313" key="5">
    <source>
        <dbReference type="EMBL" id="CAL5221202.1"/>
    </source>
</evidence>
<feature type="region of interest" description="Disordered" evidence="3">
    <location>
        <begin position="1"/>
        <end position="32"/>
    </location>
</feature>
<comment type="caution">
    <text evidence="5">The sequence shown here is derived from an EMBL/GenBank/DDBJ whole genome shotgun (WGS) entry which is preliminary data.</text>
</comment>
<dbReference type="Pfam" id="PF15247">
    <property type="entry name" value="SLBP_RNA_bind"/>
    <property type="match status" value="1"/>
</dbReference>
<evidence type="ECO:0000313" key="6">
    <source>
        <dbReference type="Proteomes" id="UP001497392"/>
    </source>
</evidence>
<dbReference type="PANTHER" id="PTHR17408:SF0">
    <property type="entry name" value="HISTONE RNA HAIRPIN-BINDING PROTEIN"/>
    <property type="match status" value="1"/>
</dbReference>
<protein>
    <submittedName>
        <fullName evidence="5">G3351 protein</fullName>
    </submittedName>
</protein>
<evidence type="ECO:0000256" key="1">
    <source>
        <dbReference type="ARBA" id="ARBA00006151"/>
    </source>
</evidence>
<keyword evidence="2" id="KW-0694">RNA-binding</keyword>
<accession>A0ABP1FUQ4</accession>
<keyword evidence="6" id="KW-1185">Reference proteome</keyword>
<name>A0ABP1FUQ4_9CHLO</name>
<gene>
    <name evidence="5" type="primary">g3351</name>
    <name evidence="5" type="ORF">VP750_LOCUS2861</name>
</gene>
<reference evidence="5 6" key="1">
    <citation type="submission" date="2024-06" db="EMBL/GenBank/DDBJ databases">
        <authorList>
            <person name="Kraege A."/>
            <person name="Thomma B."/>
        </authorList>
    </citation>
    <scope>NUCLEOTIDE SEQUENCE [LARGE SCALE GENOMIC DNA]</scope>
</reference>
<feature type="region of interest" description="Disordered" evidence="3">
    <location>
        <begin position="56"/>
        <end position="80"/>
    </location>
</feature>
<organism evidence="5 6">
    <name type="scientific">Coccomyxa viridis</name>
    <dbReference type="NCBI Taxonomy" id="1274662"/>
    <lineage>
        <taxon>Eukaryota</taxon>
        <taxon>Viridiplantae</taxon>
        <taxon>Chlorophyta</taxon>
        <taxon>core chlorophytes</taxon>
        <taxon>Trebouxiophyceae</taxon>
        <taxon>Trebouxiophyceae incertae sedis</taxon>
        <taxon>Coccomyxaceae</taxon>
        <taxon>Coccomyxa</taxon>
    </lineage>
</organism>
<dbReference type="Proteomes" id="UP001497392">
    <property type="component" value="Unassembled WGS sequence"/>
</dbReference>
<evidence type="ECO:0000259" key="4">
    <source>
        <dbReference type="Pfam" id="PF15247"/>
    </source>
</evidence>
<dbReference type="InterPro" id="IPR026502">
    <property type="entry name" value="SLBP1/SLBP2"/>
</dbReference>
<sequence length="227" mass="25259">MSMPADTSAAFVVDPAGSKARPPKPVETDPRRLETRQKQISFGKNTIGYSIYRKTVSKKPSGPQSVPVPAPEHEHLPQPLTPDIYQICSKRSFDGQVKRWRRDLHKWDPAVGEDEEVIEVEEEYVTPSKGGKRPDGWLASPLKSDNGGKEEKEAAEEGDEKKEAAEEGPSTFVSPNKRSRIITPAHKASQAAGAQKRQRKGPSWADDPVDDEPSKTIFDDWDDYVKV</sequence>
<feature type="region of interest" description="Disordered" evidence="3">
    <location>
        <begin position="110"/>
        <end position="222"/>
    </location>
</feature>
<dbReference type="EMBL" id="CAXHTA020000005">
    <property type="protein sequence ID" value="CAL5221202.1"/>
    <property type="molecule type" value="Genomic_DNA"/>
</dbReference>
<dbReference type="PANTHER" id="PTHR17408">
    <property type="entry name" value="HISTONE RNA HAIRPIN-BINDING PROTEIN"/>
    <property type="match status" value="1"/>
</dbReference>
<feature type="compositionally biased region" description="Acidic residues" evidence="3">
    <location>
        <begin position="111"/>
        <end position="124"/>
    </location>
</feature>
<dbReference type="Gene3D" id="1.10.8.1120">
    <property type="entry name" value="Histone RNA hairpin-binding protein RNA-binding domain"/>
    <property type="match status" value="1"/>
</dbReference>
<dbReference type="InterPro" id="IPR029344">
    <property type="entry name" value="SLBP_RNA_bind"/>
</dbReference>
<evidence type="ECO:0000256" key="3">
    <source>
        <dbReference type="SAM" id="MobiDB-lite"/>
    </source>
</evidence>
<comment type="similarity">
    <text evidence="1">Belongs to the SLBP family.</text>
</comment>
<proteinExistence type="inferred from homology"/>
<feature type="domain" description="Histone RNA hairpin-binding protein RNA-binding" evidence="4">
    <location>
        <begin position="28"/>
        <end position="109"/>
    </location>
</feature>